<reference evidence="5 6" key="1">
    <citation type="submission" date="2020-08" db="EMBL/GenBank/DDBJ databases">
        <title>Sequencing the genomes of 1000 actinobacteria strains.</title>
        <authorList>
            <person name="Klenk H.-P."/>
        </authorList>
    </citation>
    <scope>NUCLEOTIDE SEQUENCE [LARGE SCALE GENOMIC DNA]</scope>
    <source>
        <strain evidence="5 6">DSM 45258</strain>
    </source>
</reference>
<dbReference type="SUPFAM" id="SSF53474">
    <property type="entry name" value="alpha/beta-Hydrolases"/>
    <property type="match status" value="1"/>
</dbReference>
<dbReference type="InterPro" id="IPR033140">
    <property type="entry name" value="Lipase_GDXG_put_SER_AS"/>
</dbReference>
<dbReference type="Pfam" id="PF07859">
    <property type="entry name" value="Abhydrolase_3"/>
    <property type="match status" value="1"/>
</dbReference>
<dbReference type="InterPro" id="IPR050300">
    <property type="entry name" value="GDXG_lipolytic_enzyme"/>
</dbReference>
<dbReference type="InterPro" id="IPR029058">
    <property type="entry name" value="AB_hydrolase_fold"/>
</dbReference>
<keyword evidence="6" id="KW-1185">Reference proteome</keyword>
<dbReference type="RefSeq" id="WP_064439461.1">
    <property type="nucleotide sequence ID" value="NZ_BDDI01000004.1"/>
</dbReference>
<dbReference type="EC" id="3.1.1.-" evidence="5"/>
<evidence type="ECO:0000256" key="3">
    <source>
        <dbReference type="PROSITE-ProRule" id="PRU10038"/>
    </source>
</evidence>
<protein>
    <submittedName>
        <fullName evidence="5">Acetyl esterase</fullName>
        <ecNumber evidence="5">3.1.1.-</ecNumber>
    </submittedName>
</protein>
<dbReference type="GO" id="GO:0016787">
    <property type="term" value="F:hydrolase activity"/>
    <property type="evidence" value="ECO:0007669"/>
    <property type="project" value="UniProtKB-KW"/>
</dbReference>
<dbReference type="InterPro" id="IPR002168">
    <property type="entry name" value="Lipase_GDXG_HIS_AS"/>
</dbReference>
<dbReference type="Gene3D" id="3.40.50.1820">
    <property type="entry name" value="alpha/beta hydrolase"/>
    <property type="match status" value="1"/>
</dbReference>
<keyword evidence="2 5" id="KW-0378">Hydrolase</keyword>
<dbReference type="PANTHER" id="PTHR48081:SF8">
    <property type="entry name" value="ALPHA_BETA HYDROLASE FOLD-3 DOMAIN-CONTAINING PROTEIN-RELATED"/>
    <property type="match status" value="1"/>
</dbReference>
<accession>A0A839RRS1</accession>
<dbReference type="PANTHER" id="PTHR48081">
    <property type="entry name" value="AB HYDROLASE SUPERFAMILY PROTEIN C4A8.06C"/>
    <property type="match status" value="1"/>
</dbReference>
<evidence type="ECO:0000256" key="1">
    <source>
        <dbReference type="ARBA" id="ARBA00010515"/>
    </source>
</evidence>
<gene>
    <name evidence="5" type="ORF">FHU29_003709</name>
</gene>
<dbReference type="AlphaFoldDB" id="A0A839RRS1"/>
<evidence type="ECO:0000259" key="4">
    <source>
        <dbReference type="Pfam" id="PF07859"/>
    </source>
</evidence>
<evidence type="ECO:0000256" key="2">
    <source>
        <dbReference type="ARBA" id="ARBA00022801"/>
    </source>
</evidence>
<feature type="domain" description="Alpha/beta hydrolase fold-3" evidence="4">
    <location>
        <begin position="78"/>
        <end position="285"/>
    </location>
</feature>
<evidence type="ECO:0000313" key="6">
    <source>
        <dbReference type="Proteomes" id="UP000567922"/>
    </source>
</evidence>
<dbReference type="PROSITE" id="PS01174">
    <property type="entry name" value="LIPASE_GDXG_SER"/>
    <property type="match status" value="1"/>
</dbReference>
<dbReference type="PROSITE" id="PS01173">
    <property type="entry name" value="LIPASE_GDXG_HIS"/>
    <property type="match status" value="1"/>
</dbReference>
<comment type="caution">
    <text evidence="5">The sequence shown here is derived from an EMBL/GenBank/DDBJ whole genome shotgun (WGS) entry which is preliminary data.</text>
</comment>
<dbReference type="InterPro" id="IPR013094">
    <property type="entry name" value="AB_hydrolase_3"/>
</dbReference>
<evidence type="ECO:0000313" key="5">
    <source>
        <dbReference type="EMBL" id="MBB3039240.1"/>
    </source>
</evidence>
<proteinExistence type="inferred from homology"/>
<comment type="similarity">
    <text evidence="1">Belongs to the 'GDXG' lipolytic enzyme family.</text>
</comment>
<name>A0A839RRS1_9ACTN</name>
<organism evidence="5 6">
    <name type="scientific">Hoyosella altamirensis</name>
    <dbReference type="NCBI Taxonomy" id="616997"/>
    <lineage>
        <taxon>Bacteria</taxon>
        <taxon>Bacillati</taxon>
        <taxon>Actinomycetota</taxon>
        <taxon>Actinomycetes</taxon>
        <taxon>Mycobacteriales</taxon>
        <taxon>Hoyosellaceae</taxon>
        <taxon>Hoyosella</taxon>
    </lineage>
</organism>
<sequence length="316" mass="34637">MLDHEIQTVLDSLNTHFPRVEEMTAQQARAAVAARRVPVTNFDAVERSEDFQIPGDGGPIPVRLYVPHSAEGHQLPVVVFLHGGGFVFCDIDSHDGFCRELSRGTNAIVLSVGYRRAPEHKAPTAAEDAWTALMWASENADRIGGDRERILVAGDSAGGNLAAVACMIATERGGPHVAGQILLYPVIDPSCSTSSFERFGTGFFNTAEAMRWYWQQYLPDWSLPIPEHHVAPLRAPDHSELPPAIVVTAGLDPLSDEGIYYAEMLSTAGVLVIHRRYPDLFHGFATILSLRAADSARELLWRDIAALISQAHLVRK</sequence>
<dbReference type="Proteomes" id="UP000567922">
    <property type="component" value="Unassembled WGS sequence"/>
</dbReference>
<feature type="active site" evidence="3">
    <location>
        <position position="156"/>
    </location>
</feature>
<dbReference type="EMBL" id="JACHWS010000003">
    <property type="protein sequence ID" value="MBB3039240.1"/>
    <property type="molecule type" value="Genomic_DNA"/>
</dbReference>